<dbReference type="InterPro" id="IPR000399">
    <property type="entry name" value="TPP-bd_CS"/>
</dbReference>
<dbReference type="GO" id="GO:0050660">
    <property type="term" value="F:flavin adenine dinucleotide binding"/>
    <property type="evidence" value="ECO:0007669"/>
    <property type="project" value="TreeGrafter"/>
</dbReference>
<reference evidence="8 9" key="1">
    <citation type="journal article" date="2013" name="Genome Announc.">
        <title>Genome Sequence of the Pyrene- and Fluoranthene-Degrading Bacterium Cycloclasticus sp. Strain PY97M.</title>
        <authorList>
            <person name="Cui Z."/>
            <person name="Xu G."/>
            <person name="Li Q."/>
            <person name="Gao W."/>
            <person name="Zheng L."/>
        </authorList>
    </citation>
    <scope>NUCLEOTIDE SEQUENCE [LARGE SCALE GENOMIC DNA]</scope>
    <source>
        <strain evidence="8 9">PY97M</strain>
    </source>
</reference>
<dbReference type="InterPro" id="IPR029061">
    <property type="entry name" value="THDP-binding"/>
</dbReference>
<dbReference type="AlphaFoldDB" id="A0AB33Z4A2"/>
<dbReference type="PANTHER" id="PTHR18968:SF13">
    <property type="entry name" value="ACETOLACTATE SYNTHASE CATALYTIC SUBUNIT, MITOCHONDRIAL"/>
    <property type="match status" value="1"/>
</dbReference>
<dbReference type="FunFam" id="3.40.50.970:FF:000007">
    <property type="entry name" value="Acetolactate synthase"/>
    <property type="match status" value="1"/>
</dbReference>
<dbReference type="PROSITE" id="PS00187">
    <property type="entry name" value="TPP_ENZYMES"/>
    <property type="match status" value="1"/>
</dbReference>
<dbReference type="Pfam" id="PF02775">
    <property type="entry name" value="TPP_enzyme_C"/>
    <property type="match status" value="1"/>
</dbReference>
<keyword evidence="9" id="KW-1185">Reference proteome</keyword>
<dbReference type="GO" id="GO:0005948">
    <property type="term" value="C:acetolactate synthase complex"/>
    <property type="evidence" value="ECO:0007669"/>
    <property type="project" value="TreeGrafter"/>
</dbReference>
<dbReference type="EMBL" id="ASHL01000002">
    <property type="protein sequence ID" value="EPD13732.1"/>
    <property type="molecule type" value="Genomic_DNA"/>
</dbReference>
<sequence length="609" mass="66545">MSLTLTQAVPQNEIATCELLLDYLEKIGVEYVFGIPGGAIEPLYNALAKSEKRGGIKAITARHETGAVFMADAYARNTGKLGVCCSTTGPGATNMITGVASSFENNTPLLVITPQASQDKVGKKALQESGDTGVNIPGMFQFFTKYNSYITHVGQFEHKLVSAIMSAFSMPGGPTHLNIPTDVLKSHIPPKQHPVNINNLLSRPYLKDEKAIQALISELRHSKKTIFVIGAGAKGCSRLITDCINDLGIEFVATPDGKSFINPYHPSYKGVIGFAGHKSASKALQSDAVDSIVLIGSSLGEFNSNAWDQLSLLNNKLIHIDNNEDNLTRSSMAKLQVGGHIPTILEAILENNRTQIKHKEKISTKSVIDKTQLFADICIDNQKKLHFELDDSTKTKDRSSPLKPQFLMAQLTQLFPPNTRYLADNGNNMAWAVHYLNPYDRRFSGRRSSQRDQKDRRAFSAGLLQINTEFCSMGWSVGSAIGTALAHPNDPVLCIVGDGSFLMSGNEITVALQEKLNIIFLVMNDQHLGMVKHGQRLNKSADIANTLPNISYALMASAMGIMSHTIETADDLLQLDTNKICERKGPTLLDVRIDAEEIPPIATRLKGMK</sequence>
<protein>
    <submittedName>
        <fullName evidence="8">Acetolactate synthase large subunit</fullName>
    </submittedName>
</protein>
<evidence type="ECO:0000256" key="4">
    <source>
        <dbReference type="RuleBase" id="RU362132"/>
    </source>
</evidence>
<evidence type="ECO:0000256" key="2">
    <source>
        <dbReference type="ARBA" id="ARBA00007812"/>
    </source>
</evidence>
<evidence type="ECO:0000259" key="5">
    <source>
        <dbReference type="Pfam" id="PF00205"/>
    </source>
</evidence>
<dbReference type="PANTHER" id="PTHR18968">
    <property type="entry name" value="THIAMINE PYROPHOSPHATE ENZYMES"/>
    <property type="match status" value="1"/>
</dbReference>
<dbReference type="CDD" id="cd00568">
    <property type="entry name" value="TPP_enzymes"/>
    <property type="match status" value="1"/>
</dbReference>
<dbReference type="Pfam" id="PF00205">
    <property type="entry name" value="TPP_enzyme_M"/>
    <property type="match status" value="1"/>
</dbReference>
<dbReference type="SUPFAM" id="SSF52467">
    <property type="entry name" value="DHS-like NAD/FAD-binding domain"/>
    <property type="match status" value="1"/>
</dbReference>
<dbReference type="Pfam" id="PF02776">
    <property type="entry name" value="TPP_enzyme_N"/>
    <property type="match status" value="1"/>
</dbReference>
<dbReference type="GO" id="GO:0030976">
    <property type="term" value="F:thiamine pyrophosphate binding"/>
    <property type="evidence" value="ECO:0007669"/>
    <property type="project" value="InterPro"/>
</dbReference>
<dbReference type="InterPro" id="IPR012000">
    <property type="entry name" value="Thiamin_PyroP_enz_cen_dom"/>
</dbReference>
<dbReference type="SUPFAM" id="SSF52518">
    <property type="entry name" value="Thiamin diphosphate-binding fold (THDP-binding)"/>
    <property type="match status" value="2"/>
</dbReference>
<feature type="domain" description="Thiamine pyrophosphate enzyme N-terminal TPP-binding" evidence="7">
    <location>
        <begin position="18"/>
        <end position="128"/>
    </location>
</feature>
<comment type="caution">
    <text evidence="8">The sequence shown here is derived from an EMBL/GenBank/DDBJ whole genome shotgun (WGS) entry which is preliminary data.</text>
</comment>
<dbReference type="Gene3D" id="3.40.50.1220">
    <property type="entry name" value="TPP-binding domain"/>
    <property type="match status" value="1"/>
</dbReference>
<accession>A0AB33Z4A2</accession>
<feature type="domain" description="Thiamine pyrophosphate enzyme central" evidence="5">
    <location>
        <begin position="212"/>
        <end position="348"/>
    </location>
</feature>
<evidence type="ECO:0000256" key="1">
    <source>
        <dbReference type="ARBA" id="ARBA00001964"/>
    </source>
</evidence>
<evidence type="ECO:0000313" key="8">
    <source>
        <dbReference type="EMBL" id="EPD13732.1"/>
    </source>
</evidence>
<comment type="similarity">
    <text evidence="2 4">Belongs to the TPP enzyme family.</text>
</comment>
<dbReference type="GO" id="GO:0000287">
    <property type="term" value="F:magnesium ion binding"/>
    <property type="evidence" value="ECO:0007669"/>
    <property type="project" value="InterPro"/>
</dbReference>
<proteinExistence type="inferred from homology"/>
<dbReference type="InterPro" id="IPR011766">
    <property type="entry name" value="TPP_enzyme_TPP-bd"/>
</dbReference>
<dbReference type="GO" id="GO:0009099">
    <property type="term" value="P:L-valine biosynthetic process"/>
    <property type="evidence" value="ECO:0007669"/>
    <property type="project" value="TreeGrafter"/>
</dbReference>
<feature type="domain" description="Thiamine pyrophosphate enzyme TPP-binding" evidence="6">
    <location>
        <begin position="468"/>
        <end position="591"/>
    </location>
</feature>
<dbReference type="GO" id="GO:0003984">
    <property type="term" value="F:acetolactate synthase activity"/>
    <property type="evidence" value="ECO:0007669"/>
    <property type="project" value="TreeGrafter"/>
</dbReference>
<dbReference type="InterPro" id="IPR012001">
    <property type="entry name" value="Thiamin_PyroP_enz_TPP-bd_dom"/>
</dbReference>
<comment type="cofactor">
    <cofactor evidence="1">
        <name>thiamine diphosphate</name>
        <dbReference type="ChEBI" id="CHEBI:58937"/>
    </cofactor>
</comment>
<keyword evidence="3 4" id="KW-0786">Thiamine pyrophosphate</keyword>
<dbReference type="Proteomes" id="UP000015462">
    <property type="component" value="Unassembled WGS sequence"/>
</dbReference>
<evidence type="ECO:0000259" key="7">
    <source>
        <dbReference type="Pfam" id="PF02776"/>
    </source>
</evidence>
<evidence type="ECO:0000259" key="6">
    <source>
        <dbReference type="Pfam" id="PF02775"/>
    </source>
</evidence>
<dbReference type="InterPro" id="IPR045229">
    <property type="entry name" value="TPP_enz"/>
</dbReference>
<evidence type="ECO:0000256" key="3">
    <source>
        <dbReference type="ARBA" id="ARBA00023052"/>
    </source>
</evidence>
<evidence type="ECO:0000313" key="9">
    <source>
        <dbReference type="Proteomes" id="UP000015462"/>
    </source>
</evidence>
<dbReference type="CDD" id="cd07035">
    <property type="entry name" value="TPP_PYR_POX_like"/>
    <property type="match status" value="1"/>
</dbReference>
<name>A0AB33Z4A2_9GAMM</name>
<dbReference type="GO" id="GO:0009097">
    <property type="term" value="P:isoleucine biosynthetic process"/>
    <property type="evidence" value="ECO:0007669"/>
    <property type="project" value="TreeGrafter"/>
</dbReference>
<organism evidence="8 9">
    <name type="scientific">Cycloclasticus pugetii</name>
    <dbReference type="NCBI Taxonomy" id="34068"/>
    <lineage>
        <taxon>Bacteria</taxon>
        <taxon>Pseudomonadati</taxon>
        <taxon>Pseudomonadota</taxon>
        <taxon>Gammaproteobacteria</taxon>
        <taxon>Thiotrichales</taxon>
        <taxon>Piscirickettsiaceae</taxon>
        <taxon>Cycloclasticus</taxon>
    </lineage>
</organism>
<dbReference type="Gene3D" id="3.40.50.970">
    <property type="match status" value="2"/>
</dbReference>
<dbReference type="RefSeq" id="WP_016390079.1">
    <property type="nucleotide sequence ID" value="NZ_KE646806.1"/>
</dbReference>
<dbReference type="InterPro" id="IPR029035">
    <property type="entry name" value="DHS-like_NAD/FAD-binding_dom"/>
</dbReference>
<gene>
    <name evidence="8" type="ORF">L196_04326</name>
</gene>